<dbReference type="InterPro" id="IPR035906">
    <property type="entry name" value="MetI-like_sf"/>
</dbReference>
<evidence type="ECO:0000256" key="2">
    <source>
        <dbReference type="ARBA" id="ARBA00022448"/>
    </source>
</evidence>
<dbReference type="SUPFAM" id="SSF161098">
    <property type="entry name" value="MetI-like"/>
    <property type="match status" value="1"/>
</dbReference>
<feature type="transmembrane region" description="Helical" evidence="7">
    <location>
        <begin position="113"/>
        <end position="137"/>
    </location>
</feature>
<evidence type="ECO:0000256" key="3">
    <source>
        <dbReference type="ARBA" id="ARBA00022475"/>
    </source>
</evidence>
<evidence type="ECO:0000313" key="15">
    <source>
        <dbReference type="EMBL" id="RGC21264.1"/>
    </source>
</evidence>
<evidence type="ECO:0000313" key="21">
    <source>
        <dbReference type="Proteomes" id="UP000260783"/>
    </source>
</evidence>
<dbReference type="PANTHER" id="PTHR32243">
    <property type="entry name" value="MALTOSE TRANSPORT SYSTEM PERMEASE-RELATED"/>
    <property type="match status" value="1"/>
</dbReference>
<keyword evidence="6 7" id="KW-0472">Membrane</keyword>
<keyword evidence="3" id="KW-1003">Cell membrane</keyword>
<feature type="transmembrane region" description="Helical" evidence="7">
    <location>
        <begin position="77"/>
        <end position="101"/>
    </location>
</feature>
<comment type="subcellular location">
    <subcellularLocation>
        <location evidence="1 7">Cell membrane</location>
        <topology evidence="1 7">Multi-pass membrane protein</topology>
    </subcellularLocation>
</comment>
<evidence type="ECO:0000313" key="13">
    <source>
        <dbReference type="EMBL" id="RGB87980.1"/>
    </source>
</evidence>
<evidence type="ECO:0000313" key="10">
    <source>
        <dbReference type="EMBL" id="PDX71132.1"/>
    </source>
</evidence>
<dbReference type="CDD" id="cd06261">
    <property type="entry name" value="TM_PBP2"/>
    <property type="match status" value="1"/>
</dbReference>
<evidence type="ECO:0000313" key="22">
    <source>
        <dbReference type="Proteomes" id="UP000462091"/>
    </source>
</evidence>
<dbReference type="InterPro" id="IPR000515">
    <property type="entry name" value="MetI-like"/>
</dbReference>
<dbReference type="Proteomes" id="UP000260782">
    <property type="component" value="Unassembled WGS sequence"/>
</dbReference>
<dbReference type="PANTHER" id="PTHR32243:SF24">
    <property type="entry name" value="DIACETYLCHITOBIOSE UPTAKE SYSTEM PERMEASE PROTEIN NGCG"/>
    <property type="match status" value="1"/>
</dbReference>
<evidence type="ECO:0000313" key="11">
    <source>
        <dbReference type="EMBL" id="RAW67485.1"/>
    </source>
</evidence>
<keyword evidence="5 7" id="KW-1133">Transmembrane helix</keyword>
<reference evidence="9 22" key="5">
    <citation type="journal article" date="2019" name="Nat. Med.">
        <title>A library of human gut bacterial isolates paired with longitudinal multiomics data enables mechanistic microbiome research.</title>
        <authorList>
            <person name="Poyet M."/>
            <person name="Groussin M."/>
            <person name="Gibbons S.M."/>
            <person name="Avila-Pacheco J."/>
            <person name="Jiang X."/>
            <person name="Kearney S.M."/>
            <person name="Perrotta A.R."/>
            <person name="Berdy B."/>
            <person name="Zhao S."/>
            <person name="Lieberman T.D."/>
            <person name="Swanson P.K."/>
            <person name="Smith M."/>
            <person name="Roesemann S."/>
            <person name="Alexander J.E."/>
            <person name="Rich S.A."/>
            <person name="Livny J."/>
            <person name="Vlamakis H."/>
            <person name="Clish C."/>
            <person name="Bullock K."/>
            <person name="Deik A."/>
            <person name="Scott J."/>
            <person name="Pierce K.A."/>
            <person name="Xavier R.J."/>
            <person name="Alm E.J."/>
        </authorList>
    </citation>
    <scope>NUCLEOTIDE SEQUENCE [LARGE SCALE GENOMIC DNA]</scope>
    <source>
        <strain evidence="9 22">BIOML-B1</strain>
    </source>
</reference>
<protein>
    <submittedName>
        <fullName evidence="9">ABC transporter permease subunit</fullName>
    </submittedName>
    <submittedName>
        <fullName evidence="10">Carbohydrate ABC transporter permease</fullName>
    </submittedName>
</protein>
<dbReference type="EMBL" id="WKQM01000001">
    <property type="protein sequence ID" value="MSC50462.1"/>
    <property type="molecule type" value="Genomic_DNA"/>
</dbReference>
<evidence type="ECO:0000313" key="16">
    <source>
        <dbReference type="Proteomes" id="UP000219901"/>
    </source>
</evidence>
<proteinExistence type="inferred from homology"/>
<evidence type="ECO:0000313" key="12">
    <source>
        <dbReference type="EMBL" id="RCH47375.1"/>
    </source>
</evidence>
<dbReference type="GeneID" id="75069256"/>
<evidence type="ECO:0000313" key="19">
    <source>
        <dbReference type="Proteomes" id="UP000260733"/>
    </source>
</evidence>
<organism evidence="10 16">
    <name type="scientific">Faecalibacterium prausnitzii</name>
    <dbReference type="NCBI Taxonomy" id="853"/>
    <lineage>
        <taxon>Bacteria</taxon>
        <taxon>Bacillati</taxon>
        <taxon>Bacillota</taxon>
        <taxon>Clostridia</taxon>
        <taxon>Eubacteriales</taxon>
        <taxon>Oscillospiraceae</taxon>
        <taxon>Faecalibacterium</taxon>
    </lineage>
</organism>
<feature type="transmembrane region" description="Helical" evidence="7">
    <location>
        <begin position="18"/>
        <end position="40"/>
    </location>
</feature>
<dbReference type="AlphaFoldDB" id="A0A2A6ZWG9"/>
<dbReference type="Proteomes" id="UP000250550">
    <property type="component" value="Unassembled WGS sequence"/>
</dbReference>
<dbReference type="Proteomes" id="UP000260783">
    <property type="component" value="Unassembled WGS sequence"/>
</dbReference>
<dbReference type="Proteomes" id="UP000219901">
    <property type="component" value="Unassembled WGS sequence"/>
</dbReference>
<evidence type="ECO:0000256" key="4">
    <source>
        <dbReference type="ARBA" id="ARBA00022692"/>
    </source>
</evidence>
<dbReference type="Proteomes" id="UP000462091">
    <property type="component" value="Unassembled WGS sequence"/>
</dbReference>
<evidence type="ECO:0000256" key="7">
    <source>
        <dbReference type="RuleBase" id="RU363032"/>
    </source>
</evidence>
<reference evidence="10" key="2">
    <citation type="submission" date="2017-07" db="EMBL/GenBank/DDBJ databases">
        <authorList>
            <person name="Sun Z.S."/>
            <person name="Albrecht U."/>
            <person name="Echele G."/>
            <person name="Lee C.C."/>
        </authorList>
    </citation>
    <scope>NUCLEOTIDE SEQUENCE</scope>
    <source>
        <strain evidence="10">CNCM I 4546</strain>
    </source>
</reference>
<keyword evidence="2 7" id="KW-0813">Transport</keyword>
<reference evidence="11 17" key="3">
    <citation type="submission" date="2018-02" db="EMBL/GenBank/DDBJ databases">
        <title>Complete genome sequencing of Faecalibacterium prausnitzii strains isolated from the human gut.</title>
        <authorList>
            <person name="Fitzgerald B.C."/>
            <person name="Shkoporov A.N."/>
            <person name="Ross P.R."/>
            <person name="Hill C."/>
        </authorList>
    </citation>
    <scope>NUCLEOTIDE SEQUENCE [LARGE SCALE GENOMIC DNA]</scope>
    <source>
        <strain evidence="11 17">APC924/119</strain>
        <strain evidence="12 18">ATCC 27768</strain>
    </source>
</reference>
<evidence type="ECO:0000313" key="18">
    <source>
        <dbReference type="Proteomes" id="UP000252378"/>
    </source>
</evidence>
<dbReference type="Proteomes" id="UP000252378">
    <property type="component" value="Unassembled WGS sequence"/>
</dbReference>
<evidence type="ECO:0000256" key="1">
    <source>
        <dbReference type="ARBA" id="ARBA00004651"/>
    </source>
</evidence>
<gene>
    <name evidence="11" type="ORF">C4N21_02080</name>
    <name evidence="12" type="ORF">C7J97_04500</name>
    <name evidence="10" type="ORF">CGS55_13125</name>
    <name evidence="15" type="ORF">DW855_02255</name>
    <name evidence="14" type="ORF">DWZ04_04825</name>
    <name evidence="13" type="ORF">DWZ25_05215</name>
    <name evidence="9" type="ORF">GKE10_00770</name>
</gene>
<evidence type="ECO:0000313" key="9">
    <source>
        <dbReference type="EMBL" id="MSC50462.1"/>
    </source>
</evidence>
<dbReference type="EMBL" id="QVES01000004">
    <property type="protein sequence ID" value="RGB87980.1"/>
    <property type="molecule type" value="Genomic_DNA"/>
</dbReference>
<evidence type="ECO:0000256" key="6">
    <source>
        <dbReference type="ARBA" id="ARBA00023136"/>
    </source>
</evidence>
<feature type="transmembrane region" description="Helical" evidence="7">
    <location>
        <begin position="259"/>
        <end position="283"/>
    </location>
</feature>
<dbReference type="EMBL" id="NMTV01000071">
    <property type="protein sequence ID" value="PDX71132.1"/>
    <property type="molecule type" value="Genomic_DNA"/>
</dbReference>
<evidence type="ECO:0000313" key="17">
    <source>
        <dbReference type="Proteomes" id="UP000250550"/>
    </source>
</evidence>
<comment type="similarity">
    <text evidence="7">Belongs to the binding-protein-dependent transport system permease family.</text>
</comment>
<evidence type="ECO:0000313" key="20">
    <source>
        <dbReference type="Proteomes" id="UP000260782"/>
    </source>
</evidence>
<dbReference type="InterPro" id="IPR050901">
    <property type="entry name" value="BP-dep_ABC_trans_perm"/>
</dbReference>
<dbReference type="Gene3D" id="1.10.3720.10">
    <property type="entry name" value="MetI-like"/>
    <property type="match status" value="1"/>
</dbReference>
<dbReference type="EMBL" id="PRLF01000001">
    <property type="protein sequence ID" value="RAW67485.1"/>
    <property type="molecule type" value="Genomic_DNA"/>
</dbReference>
<dbReference type="Proteomes" id="UP000260733">
    <property type="component" value="Unassembled WGS sequence"/>
</dbReference>
<sequence>MQNTTEKSSRSAEGLYKFFIYFVLVLLAVTIIVPVAWVFMASIKQNAEFYGNPWALPAGFYWQNFVNAWNGAKMGEYMLNSVIVTALALALLLVVALPAAYCLSRFHFKGCKVLNTLFMAGLFINVNYIVVPIFLMLRDSDVWLKGHFGSGFLLNNLVVLAVVYAATALPFTIYLLSGYFATLPHDFEEAAYIDGASYFSTMTRIIFPMAKPSIITIILFNFLSFWNEYIISMTLMSSTKAPRTLPVGLLNLMQAQQSAAQYGTMYAGLVLVMLPTLILYICVQRQLTQGMTVGGLKG</sequence>
<dbReference type="GO" id="GO:0055085">
    <property type="term" value="P:transmembrane transport"/>
    <property type="evidence" value="ECO:0007669"/>
    <property type="project" value="InterPro"/>
</dbReference>
<feature type="transmembrane region" description="Helical" evidence="7">
    <location>
        <begin position="157"/>
        <end position="176"/>
    </location>
</feature>
<dbReference type="EMBL" id="QVEW01000004">
    <property type="protein sequence ID" value="RGB99196.1"/>
    <property type="molecule type" value="Genomic_DNA"/>
</dbReference>
<reference evidence="19 20" key="4">
    <citation type="submission" date="2018-08" db="EMBL/GenBank/DDBJ databases">
        <title>A genome reference for cultivated species of the human gut microbiota.</title>
        <authorList>
            <person name="Zou Y."/>
            <person name="Xue W."/>
            <person name="Luo G."/>
        </authorList>
    </citation>
    <scope>NUCLEOTIDE SEQUENCE [LARGE SCALE GENOMIC DNA]</scope>
    <source>
        <strain evidence="14 21">AF29-11BH</strain>
        <strain evidence="13 20">AF31-14AC</strain>
        <strain evidence="15 19">AM37-13AC</strain>
    </source>
</reference>
<evidence type="ECO:0000256" key="5">
    <source>
        <dbReference type="ARBA" id="ARBA00022989"/>
    </source>
</evidence>
<evidence type="ECO:0000313" key="14">
    <source>
        <dbReference type="EMBL" id="RGB99196.1"/>
    </source>
</evidence>
<reference evidence="10 16" key="1">
    <citation type="journal article" date="2017" name="Front. Microbiol.">
        <title>New Insights into the Diversity of the Genus Faecalibacterium.</title>
        <authorList>
            <person name="Benevides L."/>
            <person name="Burman S."/>
            <person name="Martin R."/>
            <person name="Robert V."/>
            <person name="Thomas M."/>
            <person name="Miquel S."/>
            <person name="Chain F."/>
            <person name="Sokol H."/>
            <person name="Bermudez-Humaran L.G."/>
            <person name="Morrison M."/>
            <person name="Langella P."/>
            <person name="Azevedo V.A."/>
            <person name="Chatel J.M."/>
            <person name="Soares S."/>
        </authorList>
    </citation>
    <scope>NUCLEOTIDE SEQUENCE [LARGE SCALE GENOMIC DNA]</scope>
    <source>
        <strain evidence="10 16">CNCM I 4546</strain>
    </source>
</reference>
<dbReference type="Pfam" id="PF00528">
    <property type="entry name" value="BPD_transp_1"/>
    <property type="match status" value="1"/>
</dbReference>
<dbReference type="EMBL" id="QVFB01000002">
    <property type="protein sequence ID" value="RGC21264.1"/>
    <property type="molecule type" value="Genomic_DNA"/>
</dbReference>
<accession>A0A2A6ZWG9</accession>
<keyword evidence="4 7" id="KW-0812">Transmembrane</keyword>
<name>A0A2A6ZWG9_9FIRM</name>
<evidence type="ECO:0000259" key="8">
    <source>
        <dbReference type="PROSITE" id="PS50928"/>
    </source>
</evidence>
<feature type="domain" description="ABC transmembrane type-1" evidence="8">
    <location>
        <begin position="78"/>
        <end position="283"/>
    </location>
</feature>
<dbReference type="GO" id="GO:0005886">
    <property type="term" value="C:plasma membrane"/>
    <property type="evidence" value="ECO:0007669"/>
    <property type="project" value="UniProtKB-SubCell"/>
</dbReference>
<feature type="transmembrane region" description="Helical" evidence="7">
    <location>
        <begin position="214"/>
        <end position="239"/>
    </location>
</feature>
<dbReference type="EMBL" id="PXUP01000004">
    <property type="protein sequence ID" value="RCH47375.1"/>
    <property type="molecule type" value="Genomic_DNA"/>
</dbReference>
<dbReference type="RefSeq" id="WP_005926924.1">
    <property type="nucleotide sequence ID" value="NZ_CABKNH010000001.1"/>
</dbReference>
<dbReference type="PROSITE" id="PS50928">
    <property type="entry name" value="ABC_TM1"/>
    <property type="match status" value="1"/>
</dbReference>
<comment type="caution">
    <text evidence="10">The sequence shown here is derived from an EMBL/GenBank/DDBJ whole genome shotgun (WGS) entry which is preliminary data.</text>
</comment>